<dbReference type="Pfam" id="PF17764">
    <property type="entry name" value="PriA_3primeBD"/>
    <property type="match status" value="1"/>
</dbReference>
<comment type="caution">
    <text evidence="3">The sequence shown here is derived from an EMBL/GenBank/DDBJ whole genome shotgun (WGS) entry which is preliminary data.</text>
</comment>
<dbReference type="EMBL" id="LIIN01000040">
    <property type="protein sequence ID" value="KZX21419.1"/>
    <property type="molecule type" value="Genomic_DNA"/>
</dbReference>
<dbReference type="PATRIC" id="fig|1671680.3.peg.1558"/>
<evidence type="ECO:0000313" key="3">
    <source>
        <dbReference type="EMBL" id="KZX21419.1"/>
    </source>
</evidence>
<evidence type="ECO:0000256" key="1">
    <source>
        <dbReference type="SAM" id="MobiDB-lite"/>
    </source>
</evidence>
<dbReference type="AlphaFoldDB" id="A0A162GHV6"/>
<protein>
    <recommendedName>
        <fullName evidence="2">Primosomal protein N' 3' DNA-binding domain-containing protein</fullName>
    </recommendedName>
</protein>
<feature type="region of interest" description="Disordered" evidence="1">
    <location>
        <begin position="45"/>
        <end position="68"/>
    </location>
</feature>
<dbReference type="GO" id="GO:0003677">
    <property type="term" value="F:DNA binding"/>
    <property type="evidence" value="ECO:0007669"/>
    <property type="project" value="InterPro"/>
</dbReference>
<keyword evidence="4" id="KW-1185">Reference proteome</keyword>
<reference evidence="3 4" key="1">
    <citation type="submission" date="2015-08" db="EMBL/GenBank/DDBJ databases">
        <title>Draft Genome Sequence of Rathayibacter sp. Strain VKM Ac-2596 Isolated from Leaf Gall Induced by Plant-Parasitic Nematodes.</title>
        <authorList>
            <person name="Vasilenko O.V."/>
            <person name="Starodumova I.P."/>
            <person name="Tarlachkov S.V."/>
            <person name="Dorofeeva L.V."/>
            <person name="Evtushenko L.I."/>
        </authorList>
    </citation>
    <scope>NUCLEOTIDE SEQUENCE [LARGE SCALE GENOMIC DNA]</scope>
    <source>
        <strain evidence="3 4">VKM Ac-2596</strain>
    </source>
</reference>
<feature type="domain" description="Primosomal protein N' 3' DNA-binding" evidence="2">
    <location>
        <begin position="9"/>
        <end position="48"/>
    </location>
</feature>
<gene>
    <name evidence="3" type="ORF">ACH61_01470</name>
</gene>
<accession>A0A162GHV6</accession>
<name>A0A162GHV6_9MICO</name>
<dbReference type="Proteomes" id="UP000076717">
    <property type="component" value="Unassembled WGS sequence"/>
</dbReference>
<proteinExistence type="predicted"/>
<evidence type="ECO:0000259" key="2">
    <source>
        <dbReference type="Pfam" id="PF17764"/>
    </source>
</evidence>
<dbReference type="Gene3D" id="3.40.1440.60">
    <property type="entry name" value="PriA, 3(prime) DNA-binding domain"/>
    <property type="match status" value="1"/>
</dbReference>
<evidence type="ECO:0000313" key="4">
    <source>
        <dbReference type="Proteomes" id="UP000076717"/>
    </source>
</evidence>
<sequence length="68" mass="7311">MATSGGVARVLLDSPLPQLDRLLDYAVPDALRDEVRPGVRVRVPLRTGGRIADASSSRRGRTPSTSVR</sequence>
<organism evidence="3 4">
    <name type="scientific">Rathayibacter tanaceti</name>
    <dbReference type="NCBI Taxonomy" id="1671680"/>
    <lineage>
        <taxon>Bacteria</taxon>
        <taxon>Bacillati</taxon>
        <taxon>Actinomycetota</taxon>
        <taxon>Actinomycetes</taxon>
        <taxon>Micrococcales</taxon>
        <taxon>Microbacteriaceae</taxon>
        <taxon>Rathayibacter</taxon>
    </lineage>
</organism>
<dbReference type="InterPro" id="IPR042115">
    <property type="entry name" value="PriA_3primeBD_sf"/>
</dbReference>
<dbReference type="InterPro" id="IPR041222">
    <property type="entry name" value="PriA_3primeBD"/>
</dbReference>